<evidence type="ECO:0000313" key="5">
    <source>
        <dbReference type="Proteomes" id="UP000070188"/>
    </source>
</evidence>
<dbReference type="STRING" id="1469144.LI90_2417"/>
<evidence type="ECO:0000256" key="1">
    <source>
        <dbReference type="ARBA" id="ARBA00005254"/>
    </source>
</evidence>
<protein>
    <submittedName>
        <fullName evidence="4">MaoC domain protein dehydratase</fullName>
    </submittedName>
</protein>
<name>A0A132MU80_9ACTN</name>
<comment type="similarity">
    <text evidence="1">Belongs to the enoyl-CoA hydratase/isomerase family.</text>
</comment>
<dbReference type="GO" id="GO:0005835">
    <property type="term" value="C:fatty acid synthase complex"/>
    <property type="evidence" value="ECO:0007669"/>
    <property type="project" value="InterPro"/>
</dbReference>
<dbReference type="PRINTS" id="PR01483">
    <property type="entry name" value="FASYNTHASE"/>
</dbReference>
<dbReference type="InterPro" id="IPR029069">
    <property type="entry name" value="HotDog_dom_sf"/>
</dbReference>
<proteinExistence type="inferred from homology"/>
<feature type="compositionally biased region" description="Low complexity" evidence="2">
    <location>
        <begin position="288"/>
        <end position="304"/>
    </location>
</feature>
<dbReference type="Proteomes" id="UP000070188">
    <property type="component" value="Unassembled WGS sequence"/>
</dbReference>
<dbReference type="PANTHER" id="PTHR43841">
    <property type="entry name" value="3-HYDROXYACYL-THIOESTER DEHYDRATASE HTDX-RELATED"/>
    <property type="match status" value="1"/>
</dbReference>
<evidence type="ECO:0000256" key="2">
    <source>
        <dbReference type="SAM" id="MobiDB-lite"/>
    </source>
</evidence>
<reference evidence="5" key="1">
    <citation type="submission" date="2015-04" db="EMBL/GenBank/DDBJ databases">
        <title>Physiological reanalysis, assessment of diazotrophy, and genome sequences of multiple isolates of Streptomyces thermoautotrophicus.</title>
        <authorList>
            <person name="MacKellar D.C."/>
            <person name="Lieber L."/>
            <person name="Norman J."/>
            <person name="Bolger A."/>
            <person name="Tobin C."/>
            <person name="Murray J.W."/>
            <person name="Chang R."/>
            <person name="Ford T."/>
            <person name="Nguyen P.Q."/>
            <person name="Woodward J."/>
            <person name="Permingeat H."/>
            <person name="Joshi N.S."/>
            <person name="Silver P.A."/>
            <person name="Usadel B."/>
            <person name="Rutherford A.W."/>
            <person name="Friesen M."/>
            <person name="Prell J."/>
        </authorList>
    </citation>
    <scope>NUCLEOTIDE SEQUENCE [LARGE SCALE GENOMIC DNA]</scope>
    <source>
        <strain evidence="5">H1</strain>
    </source>
</reference>
<dbReference type="PANTHER" id="PTHR43841:SF1">
    <property type="entry name" value="3-HYDROXYACYL-THIOESTER DEHYDRATASE X"/>
    <property type="match status" value="1"/>
</dbReference>
<dbReference type="Gene3D" id="3.10.129.10">
    <property type="entry name" value="Hotdog Thioesterase"/>
    <property type="match status" value="1"/>
</dbReference>
<dbReference type="GO" id="GO:0004312">
    <property type="term" value="F:fatty acid synthase activity"/>
    <property type="evidence" value="ECO:0007669"/>
    <property type="project" value="InterPro"/>
</dbReference>
<gene>
    <name evidence="4" type="ORF">LI90_2417</name>
</gene>
<feature type="region of interest" description="Disordered" evidence="2">
    <location>
        <begin position="270"/>
        <end position="304"/>
    </location>
</feature>
<dbReference type="GO" id="GO:0006633">
    <property type="term" value="P:fatty acid biosynthetic process"/>
    <property type="evidence" value="ECO:0007669"/>
    <property type="project" value="InterPro"/>
</dbReference>
<evidence type="ECO:0000259" key="3">
    <source>
        <dbReference type="Pfam" id="PF01575"/>
    </source>
</evidence>
<sequence>MTELTSIVLKSVPNLAAAYATAVLTAPARRGGDRLPDLELVLPELAVDREHLAAYHRVCGFRLADELPVTYPHVLAFPLAMRLMTDRAFPFPLPGLVHLRNRITWLRPLHAAERITFRVRAEELAPHERGTRFDVVAEASVAGETVWTGRSTYLRRGGGRPGRPERRASPPAPTAVWRVPEDIGRRYAAVSGDRNPIHLHPLAARLFGFRRAIAHGMWVKARCLAALEGRLPEAGTVDVRFKLPVLLPATVAFAARRADGGWSFEVRDGGRPHLSGTVQPAGATPCPAGRCSAPSRRGSSAGRW</sequence>
<accession>A0A132MU80</accession>
<comment type="caution">
    <text evidence="4">The sequence shown here is derived from an EMBL/GenBank/DDBJ whole genome shotgun (WGS) entry which is preliminary data.</text>
</comment>
<dbReference type="OrthoDB" id="9774179at2"/>
<organism evidence="4 5">
    <name type="scientific">Carbonactinospora thermoautotrophica</name>
    <dbReference type="NCBI Taxonomy" id="1469144"/>
    <lineage>
        <taxon>Bacteria</taxon>
        <taxon>Bacillati</taxon>
        <taxon>Actinomycetota</taxon>
        <taxon>Actinomycetes</taxon>
        <taxon>Kitasatosporales</taxon>
        <taxon>Carbonactinosporaceae</taxon>
        <taxon>Carbonactinospora</taxon>
    </lineage>
</organism>
<dbReference type="InterPro" id="IPR002539">
    <property type="entry name" value="MaoC-like_dom"/>
</dbReference>
<dbReference type="SUPFAM" id="SSF54637">
    <property type="entry name" value="Thioesterase/thiol ester dehydrase-isomerase"/>
    <property type="match status" value="2"/>
</dbReference>
<dbReference type="Pfam" id="PF01575">
    <property type="entry name" value="MaoC_dehydratas"/>
    <property type="match status" value="1"/>
</dbReference>
<dbReference type="RefSeq" id="WP_066887846.1">
    <property type="nucleotide sequence ID" value="NZ_LAXD01000001.1"/>
</dbReference>
<dbReference type="InterPro" id="IPR003965">
    <property type="entry name" value="Fatty_acid_synthase"/>
</dbReference>
<keyword evidence="5" id="KW-1185">Reference proteome</keyword>
<dbReference type="AlphaFoldDB" id="A0A132MU80"/>
<dbReference type="PATRIC" id="fig|1469144.10.peg.2621"/>
<feature type="domain" description="MaoC-like" evidence="3">
    <location>
        <begin position="169"/>
        <end position="259"/>
    </location>
</feature>
<evidence type="ECO:0000313" key="4">
    <source>
        <dbReference type="EMBL" id="KWX01389.1"/>
    </source>
</evidence>
<feature type="region of interest" description="Disordered" evidence="2">
    <location>
        <begin position="153"/>
        <end position="173"/>
    </location>
</feature>
<dbReference type="EMBL" id="LAXD01000001">
    <property type="protein sequence ID" value="KWX01389.1"/>
    <property type="molecule type" value="Genomic_DNA"/>
</dbReference>